<reference evidence="2" key="1">
    <citation type="submission" date="2020-05" db="EMBL/GenBank/DDBJ databases">
        <title>WGS assembly of Panicum virgatum.</title>
        <authorList>
            <person name="Lovell J.T."/>
            <person name="Jenkins J."/>
            <person name="Shu S."/>
            <person name="Juenger T.E."/>
            <person name="Schmutz J."/>
        </authorList>
    </citation>
    <scope>NUCLEOTIDE SEQUENCE</scope>
    <source>
        <strain evidence="2">AP13</strain>
    </source>
</reference>
<evidence type="ECO:0000313" key="2">
    <source>
        <dbReference type="EMBL" id="KAG2563094.1"/>
    </source>
</evidence>
<comment type="caution">
    <text evidence="2">The sequence shown here is derived from an EMBL/GenBank/DDBJ whole genome shotgun (WGS) entry which is preliminary data.</text>
</comment>
<accession>A0A8T0PYM4</accession>
<feature type="region of interest" description="Disordered" evidence="1">
    <location>
        <begin position="85"/>
        <end position="107"/>
    </location>
</feature>
<name>A0A8T0PYM4_PANVG</name>
<feature type="region of interest" description="Disordered" evidence="1">
    <location>
        <begin position="1"/>
        <end position="27"/>
    </location>
</feature>
<organism evidence="2 3">
    <name type="scientific">Panicum virgatum</name>
    <name type="common">Blackwell switchgrass</name>
    <dbReference type="NCBI Taxonomy" id="38727"/>
    <lineage>
        <taxon>Eukaryota</taxon>
        <taxon>Viridiplantae</taxon>
        <taxon>Streptophyta</taxon>
        <taxon>Embryophyta</taxon>
        <taxon>Tracheophyta</taxon>
        <taxon>Spermatophyta</taxon>
        <taxon>Magnoliopsida</taxon>
        <taxon>Liliopsida</taxon>
        <taxon>Poales</taxon>
        <taxon>Poaceae</taxon>
        <taxon>PACMAD clade</taxon>
        <taxon>Panicoideae</taxon>
        <taxon>Panicodae</taxon>
        <taxon>Paniceae</taxon>
        <taxon>Panicinae</taxon>
        <taxon>Panicum</taxon>
        <taxon>Panicum sect. Hiantes</taxon>
    </lineage>
</organism>
<evidence type="ECO:0000256" key="1">
    <source>
        <dbReference type="SAM" id="MobiDB-lite"/>
    </source>
</evidence>
<protein>
    <submittedName>
        <fullName evidence="2">Uncharacterized protein</fullName>
    </submittedName>
</protein>
<proteinExistence type="predicted"/>
<dbReference type="AlphaFoldDB" id="A0A8T0PYM4"/>
<dbReference type="EMBL" id="CM029051">
    <property type="protein sequence ID" value="KAG2563094.1"/>
    <property type="molecule type" value="Genomic_DNA"/>
</dbReference>
<keyword evidence="3" id="KW-1185">Reference proteome</keyword>
<dbReference type="Proteomes" id="UP000823388">
    <property type="component" value="Chromosome 8K"/>
</dbReference>
<gene>
    <name evidence="2" type="ORF">PVAP13_8KG222500</name>
</gene>
<evidence type="ECO:0000313" key="3">
    <source>
        <dbReference type="Proteomes" id="UP000823388"/>
    </source>
</evidence>
<sequence>MEIAPSSEDARHLVGPEPATTGANQEEQHALVVREQVLPRPHCNLDYATICTALAVPERILLGASAAAPRRGVAAAAGPGLLALRPTGSPAHPRRPAAECRAAPDAA</sequence>